<proteinExistence type="inferred from homology"/>
<feature type="active site" description="Proton acceptor" evidence="8">
    <location>
        <position position="178"/>
    </location>
</feature>
<evidence type="ECO:0000256" key="6">
    <source>
        <dbReference type="ARBA" id="ARBA00047918"/>
    </source>
</evidence>
<dbReference type="PROSITE" id="PS00510">
    <property type="entry name" value="MALATE_SYNTHASE"/>
    <property type="match status" value="1"/>
</dbReference>
<evidence type="ECO:0000256" key="3">
    <source>
        <dbReference type="ARBA" id="ARBA00022435"/>
    </source>
</evidence>
<dbReference type="Pfam" id="PF20656">
    <property type="entry name" value="MS_N"/>
    <property type="match status" value="1"/>
</dbReference>
<dbReference type="STRING" id="1036181.SAMN05421756_10732"/>
<dbReference type="PANTHER" id="PTHR42902">
    <property type="entry name" value="MALATE SYNTHASE"/>
    <property type="match status" value="1"/>
</dbReference>
<keyword evidence="3 9" id="KW-0329">Glyoxylate bypass</keyword>
<comment type="catalytic activity">
    <reaction evidence="6 9">
        <text>glyoxylate + acetyl-CoA + H2O = (S)-malate + CoA + H(+)</text>
        <dbReference type="Rhea" id="RHEA:18181"/>
        <dbReference type="ChEBI" id="CHEBI:15377"/>
        <dbReference type="ChEBI" id="CHEBI:15378"/>
        <dbReference type="ChEBI" id="CHEBI:15589"/>
        <dbReference type="ChEBI" id="CHEBI:36655"/>
        <dbReference type="ChEBI" id="CHEBI:57287"/>
        <dbReference type="ChEBI" id="CHEBI:57288"/>
        <dbReference type="EC" id="2.3.3.9"/>
    </reaction>
</comment>
<dbReference type="Proteomes" id="UP000198504">
    <property type="component" value="Unassembled WGS sequence"/>
</dbReference>
<dbReference type="InterPro" id="IPR011076">
    <property type="entry name" value="Malate_synth_sf"/>
</dbReference>
<dbReference type="Pfam" id="PF01274">
    <property type="entry name" value="MS_TIM-barrel"/>
    <property type="match status" value="1"/>
</dbReference>
<evidence type="ECO:0000256" key="1">
    <source>
        <dbReference type="ARBA" id="ARBA00006394"/>
    </source>
</evidence>
<comment type="pathway">
    <text evidence="9">Carbohydrate metabolism; glyoxylate cycle; (S)-malate from isocitrate: step 2/2.</text>
</comment>
<dbReference type="GO" id="GO:0006099">
    <property type="term" value="P:tricarboxylic acid cycle"/>
    <property type="evidence" value="ECO:0007669"/>
    <property type="project" value="UniProtKB-KW"/>
</dbReference>
<dbReference type="InterPro" id="IPR006252">
    <property type="entry name" value="Malate_synthA"/>
</dbReference>
<evidence type="ECO:0000256" key="8">
    <source>
        <dbReference type="PIRSR" id="PIRSR001363-1"/>
    </source>
</evidence>
<dbReference type="AlphaFoldDB" id="A0A1H9K1J1"/>
<evidence type="ECO:0000256" key="7">
    <source>
        <dbReference type="ARBA" id="ARBA00068441"/>
    </source>
</evidence>
<evidence type="ECO:0000313" key="13">
    <source>
        <dbReference type="EMBL" id="SEQ92964.1"/>
    </source>
</evidence>
<dbReference type="PIRSF" id="PIRSF001363">
    <property type="entry name" value="Malate_synth"/>
    <property type="match status" value="1"/>
</dbReference>
<sequence length="548" mass="60749">MIPTTADGSRTREKARMTLELTDPTPVARAEEILTPEALAFVEALHERFADRRDELLGARRARREEAARTGRLDFLPETREVRESDWQVAPAPPALRDRRVEMTGPATPAKMAINALNSGAKVWLADMEDASCPAWANVVDAVANLRDAARGTLAFTAENGREYALRTDAPLAVVVMRPRGWHLDEAHVLLDGRRGVGALVDFGLHFFHLAQQLLENGQGPYYYLPKMESYLEARLWNDVFTFAQAELGIPYGTIRATMLIETIPAAFQMEELLYELRDHASGLNAGRWDYLFSIIKYFRDAGPDFVLVDRSDITMTAPFMRAYTELLVKTCHARGAFAMGGMAAVIPNRKDPEVNAAAFAKVRADKEREAGDGFDGSWVAHPDLVPVCREVFDAVLGDKPNQVDRRRDDVQVSAEELLDVSSAPGSNTLTGLRNNLYVALAYTAVWLSGNGAVAIHNLMEDAATAEISRAQVWQLIRNATVLSDTGEPVTRDLVARVIEEEAGRLHGEVGDAAFERYYRPAQRLISDLCLSDDFVDFLTLPAYEQVA</sequence>
<dbReference type="FunFam" id="1.20.1220.12:FF:000001">
    <property type="entry name" value="Malate synthase"/>
    <property type="match status" value="1"/>
</dbReference>
<evidence type="ECO:0000313" key="14">
    <source>
        <dbReference type="Proteomes" id="UP000198504"/>
    </source>
</evidence>
<comment type="similarity">
    <text evidence="1 9">Belongs to the malate synthase family.</text>
</comment>
<dbReference type="InterPro" id="IPR044856">
    <property type="entry name" value="Malate_synth_C_sf"/>
</dbReference>
<feature type="active site" description="Proton donor" evidence="8">
    <location>
        <position position="462"/>
    </location>
</feature>
<dbReference type="InterPro" id="IPR001465">
    <property type="entry name" value="Malate_synthase_TIM"/>
</dbReference>
<dbReference type="InterPro" id="IPR048356">
    <property type="entry name" value="MS_N"/>
</dbReference>
<evidence type="ECO:0000259" key="11">
    <source>
        <dbReference type="Pfam" id="PF20656"/>
    </source>
</evidence>
<dbReference type="Pfam" id="PF20659">
    <property type="entry name" value="MS_C"/>
    <property type="match status" value="1"/>
</dbReference>
<feature type="domain" description="Malate synthase TIM barrel" evidence="10">
    <location>
        <begin position="175"/>
        <end position="420"/>
    </location>
</feature>
<evidence type="ECO:0000256" key="9">
    <source>
        <dbReference type="RuleBase" id="RU000555"/>
    </source>
</evidence>
<dbReference type="PANTHER" id="PTHR42902:SF1">
    <property type="entry name" value="MALATE SYNTHASE 1-RELATED"/>
    <property type="match status" value="1"/>
</dbReference>
<keyword evidence="5 9" id="KW-0808">Transferase</keyword>
<evidence type="ECO:0000256" key="2">
    <source>
        <dbReference type="ARBA" id="ARBA00012636"/>
    </source>
</evidence>
<dbReference type="InterPro" id="IPR048355">
    <property type="entry name" value="MS_C"/>
</dbReference>
<evidence type="ECO:0000259" key="10">
    <source>
        <dbReference type="Pfam" id="PF01274"/>
    </source>
</evidence>
<keyword evidence="4 9" id="KW-0816">Tricarboxylic acid cycle</keyword>
<dbReference type="FunFam" id="3.20.20.360:FF:000001">
    <property type="entry name" value="Malate synthase"/>
    <property type="match status" value="1"/>
</dbReference>
<feature type="domain" description="Malate synthase N-terminal" evidence="11">
    <location>
        <begin position="28"/>
        <end position="80"/>
    </location>
</feature>
<feature type="domain" description="Malate synthase C-terminal" evidence="12">
    <location>
        <begin position="429"/>
        <end position="547"/>
    </location>
</feature>
<organism evidence="13 14">
    <name type="scientific">Microlunatus flavus</name>
    <dbReference type="NCBI Taxonomy" id="1036181"/>
    <lineage>
        <taxon>Bacteria</taxon>
        <taxon>Bacillati</taxon>
        <taxon>Actinomycetota</taxon>
        <taxon>Actinomycetes</taxon>
        <taxon>Propionibacteriales</taxon>
        <taxon>Propionibacteriaceae</taxon>
        <taxon>Microlunatus</taxon>
    </lineage>
</organism>
<dbReference type="UniPathway" id="UPA00703">
    <property type="reaction ID" value="UER00720"/>
</dbReference>
<evidence type="ECO:0000259" key="12">
    <source>
        <dbReference type="Pfam" id="PF20659"/>
    </source>
</evidence>
<gene>
    <name evidence="13" type="ORF">SAMN05421756_10732</name>
</gene>
<dbReference type="GO" id="GO:0005737">
    <property type="term" value="C:cytoplasm"/>
    <property type="evidence" value="ECO:0007669"/>
    <property type="project" value="TreeGrafter"/>
</dbReference>
<dbReference type="CDD" id="cd00727">
    <property type="entry name" value="malate_synt_A"/>
    <property type="match status" value="1"/>
</dbReference>
<dbReference type="InterPro" id="IPR019830">
    <property type="entry name" value="Malate_synthase_CS"/>
</dbReference>
<dbReference type="SUPFAM" id="SSF51645">
    <property type="entry name" value="Malate synthase G"/>
    <property type="match status" value="1"/>
</dbReference>
<evidence type="ECO:0000256" key="4">
    <source>
        <dbReference type="ARBA" id="ARBA00022532"/>
    </source>
</evidence>
<dbReference type="EC" id="2.3.3.9" evidence="2 9"/>
<evidence type="ECO:0000256" key="5">
    <source>
        <dbReference type="ARBA" id="ARBA00022679"/>
    </source>
</evidence>
<dbReference type="InterPro" id="IPR046363">
    <property type="entry name" value="MS_N_TIM-barrel_dom"/>
</dbReference>
<name>A0A1H9K1J1_9ACTN</name>
<accession>A0A1H9K1J1</accession>
<protein>
    <recommendedName>
        <fullName evidence="7 9">Malate synthase</fullName>
        <ecNumber evidence="2 9">2.3.3.9</ecNumber>
    </recommendedName>
</protein>
<dbReference type="GO" id="GO:0006097">
    <property type="term" value="P:glyoxylate cycle"/>
    <property type="evidence" value="ECO:0007669"/>
    <property type="project" value="UniProtKB-UniPathway"/>
</dbReference>
<dbReference type="NCBIfam" id="TIGR01344">
    <property type="entry name" value="malate_syn_A"/>
    <property type="match status" value="1"/>
</dbReference>
<dbReference type="Gene3D" id="3.20.20.360">
    <property type="entry name" value="Malate synthase, domain 3"/>
    <property type="match status" value="1"/>
</dbReference>
<dbReference type="EMBL" id="FOFA01000007">
    <property type="protein sequence ID" value="SEQ92964.1"/>
    <property type="molecule type" value="Genomic_DNA"/>
</dbReference>
<keyword evidence="14" id="KW-1185">Reference proteome</keyword>
<dbReference type="Gene3D" id="1.20.1220.12">
    <property type="entry name" value="Malate synthase, domain III"/>
    <property type="match status" value="1"/>
</dbReference>
<dbReference type="GO" id="GO:0004474">
    <property type="term" value="F:malate synthase activity"/>
    <property type="evidence" value="ECO:0007669"/>
    <property type="project" value="UniProtKB-EC"/>
</dbReference>
<reference evidence="14" key="1">
    <citation type="submission" date="2016-10" db="EMBL/GenBank/DDBJ databases">
        <authorList>
            <person name="Varghese N."/>
            <person name="Submissions S."/>
        </authorList>
    </citation>
    <scope>NUCLEOTIDE SEQUENCE [LARGE SCALE GENOMIC DNA]</scope>
    <source>
        <strain evidence="14">CGMCC 4.6856</strain>
    </source>
</reference>